<organism evidence="1 2">
    <name type="scientific">Rubripirellula lacrimiformis</name>
    <dbReference type="NCBI Taxonomy" id="1930273"/>
    <lineage>
        <taxon>Bacteria</taxon>
        <taxon>Pseudomonadati</taxon>
        <taxon>Planctomycetota</taxon>
        <taxon>Planctomycetia</taxon>
        <taxon>Pirellulales</taxon>
        <taxon>Pirellulaceae</taxon>
        <taxon>Rubripirellula</taxon>
    </lineage>
</organism>
<dbReference type="OrthoDB" id="9837909at2"/>
<protein>
    <submittedName>
        <fullName evidence="1">Uncharacterized protein</fullName>
    </submittedName>
</protein>
<gene>
    <name evidence="1" type="ORF">K227x_35070</name>
</gene>
<reference evidence="1 2" key="1">
    <citation type="submission" date="2019-02" db="EMBL/GenBank/DDBJ databases">
        <title>Deep-cultivation of Planctomycetes and their phenomic and genomic characterization uncovers novel biology.</title>
        <authorList>
            <person name="Wiegand S."/>
            <person name="Jogler M."/>
            <person name="Boedeker C."/>
            <person name="Pinto D."/>
            <person name="Vollmers J."/>
            <person name="Rivas-Marin E."/>
            <person name="Kohn T."/>
            <person name="Peeters S.H."/>
            <person name="Heuer A."/>
            <person name="Rast P."/>
            <person name="Oberbeckmann S."/>
            <person name="Bunk B."/>
            <person name="Jeske O."/>
            <person name="Meyerdierks A."/>
            <person name="Storesund J.E."/>
            <person name="Kallscheuer N."/>
            <person name="Luecker S."/>
            <person name="Lage O.M."/>
            <person name="Pohl T."/>
            <person name="Merkel B.J."/>
            <person name="Hornburger P."/>
            <person name="Mueller R.-W."/>
            <person name="Bruemmer F."/>
            <person name="Labrenz M."/>
            <person name="Spormann A.M."/>
            <person name="Op den Camp H."/>
            <person name="Overmann J."/>
            <person name="Amann R."/>
            <person name="Jetten M.S.M."/>
            <person name="Mascher T."/>
            <person name="Medema M.H."/>
            <person name="Devos D.P."/>
            <person name="Kaster A.-K."/>
            <person name="Ovreas L."/>
            <person name="Rohde M."/>
            <person name="Galperin M.Y."/>
            <person name="Jogler C."/>
        </authorList>
    </citation>
    <scope>NUCLEOTIDE SEQUENCE [LARGE SCALE GENOMIC DNA]</scope>
    <source>
        <strain evidence="1 2">K22_7</strain>
    </source>
</reference>
<dbReference type="KEGG" id="rlc:K227x_35070"/>
<dbReference type="RefSeq" id="WP_145171036.1">
    <property type="nucleotide sequence ID" value="NZ_CP036525.1"/>
</dbReference>
<keyword evidence="2" id="KW-1185">Reference proteome</keyword>
<dbReference type="EMBL" id="CP036525">
    <property type="protein sequence ID" value="QDT05108.1"/>
    <property type="molecule type" value="Genomic_DNA"/>
</dbReference>
<dbReference type="Proteomes" id="UP000318538">
    <property type="component" value="Chromosome"/>
</dbReference>
<name>A0A517NDH7_9BACT</name>
<accession>A0A517NDH7</accession>
<sequence length="174" mass="19820">MTTPDLSQFNFTISIETVADTIKIVQKRTNEERTRRFDDIAAKQGNVMGAAVQLGGLGVSMDLVEHALYVLLVLFEIFEAEAPGLPTVSQETVQAEFDRYAESVKFYEDETPANATHLQTIQWENFSEHAVVAFVVSHLTDHVKGFNRDTEFVRQCCMVMMQSYVRTYRDWLGE</sequence>
<evidence type="ECO:0000313" key="2">
    <source>
        <dbReference type="Proteomes" id="UP000318538"/>
    </source>
</evidence>
<dbReference type="AlphaFoldDB" id="A0A517NDH7"/>
<proteinExistence type="predicted"/>
<evidence type="ECO:0000313" key="1">
    <source>
        <dbReference type="EMBL" id="QDT05108.1"/>
    </source>
</evidence>